<evidence type="ECO:0000313" key="3">
    <source>
        <dbReference type="Proteomes" id="UP000433575"/>
    </source>
</evidence>
<dbReference type="RefSeq" id="WP_154240711.1">
    <property type="nucleotide sequence ID" value="NZ_WKPI01000073.1"/>
</dbReference>
<sequence length="100" mass="11490">MNEKMEVKIKNLDEFNRLLDNLKNAIEAVNVFEFILESKQGAETSNVENAIKALEGLTPNEWFKILSAVDELLRRKRKELDRTIKLSSDELSEIIQSGLL</sequence>
<evidence type="ECO:0000313" key="1">
    <source>
        <dbReference type="EMBL" id="MSA91483.1"/>
    </source>
</evidence>
<reference evidence="3 4" key="1">
    <citation type="journal article" date="2019" name="Nat. Med.">
        <title>A library of human gut bacterial isolates paired with longitudinal multiomics data enables mechanistic microbiome research.</title>
        <authorList>
            <person name="Poyet M."/>
            <person name="Groussin M."/>
            <person name="Gibbons S.M."/>
            <person name="Avila-Pacheco J."/>
            <person name="Jiang X."/>
            <person name="Kearney S.M."/>
            <person name="Perrotta A.R."/>
            <person name="Berdy B."/>
            <person name="Zhao S."/>
            <person name="Lieberman T.D."/>
            <person name="Swanson P.K."/>
            <person name="Smith M."/>
            <person name="Roesemann S."/>
            <person name="Alexander J.E."/>
            <person name="Rich S.A."/>
            <person name="Livny J."/>
            <person name="Vlamakis H."/>
            <person name="Clish C."/>
            <person name="Bullock K."/>
            <person name="Deik A."/>
            <person name="Scott J."/>
            <person name="Pierce K.A."/>
            <person name="Xavier R.J."/>
            <person name="Alm E.J."/>
        </authorList>
    </citation>
    <scope>NUCLEOTIDE SEQUENCE [LARGE SCALE GENOMIC DNA]</scope>
    <source>
        <strain evidence="1 3">BIOML-A4</strain>
        <strain evidence="2 4">BIOML-A5</strain>
    </source>
</reference>
<dbReference type="AlphaFoldDB" id="A0A6N7SC30"/>
<comment type="caution">
    <text evidence="1">The sequence shown here is derived from an EMBL/GenBank/DDBJ whole genome shotgun (WGS) entry which is preliminary data.</text>
</comment>
<evidence type="ECO:0000313" key="2">
    <source>
        <dbReference type="EMBL" id="MSC35299.1"/>
    </source>
</evidence>
<accession>A0A6N7SC30</accession>
<dbReference type="EMBL" id="WKPI01000073">
    <property type="protein sequence ID" value="MSC35299.1"/>
    <property type="molecule type" value="Genomic_DNA"/>
</dbReference>
<keyword evidence="4" id="KW-1185">Reference proteome</keyword>
<protein>
    <submittedName>
        <fullName evidence="1">Uncharacterized protein</fullName>
    </submittedName>
</protein>
<evidence type="ECO:0000313" key="4">
    <source>
        <dbReference type="Proteomes" id="UP000480929"/>
    </source>
</evidence>
<gene>
    <name evidence="2" type="ORF">GKD88_19510</name>
    <name evidence="1" type="ORF">GKE08_19400</name>
</gene>
<proteinExistence type="predicted"/>
<name>A0A6N7SC30_9FIRM</name>
<dbReference type="Proteomes" id="UP000433575">
    <property type="component" value="Unassembled WGS sequence"/>
</dbReference>
<organism evidence="1 3">
    <name type="scientific">Holdemania massiliensis</name>
    <dbReference type="NCBI Taxonomy" id="1468449"/>
    <lineage>
        <taxon>Bacteria</taxon>
        <taxon>Bacillati</taxon>
        <taxon>Bacillota</taxon>
        <taxon>Erysipelotrichia</taxon>
        <taxon>Erysipelotrichales</taxon>
        <taxon>Erysipelotrichaceae</taxon>
        <taxon>Holdemania</taxon>
    </lineage>
</organism>
<dbReference type="EMBL" id="WKPJ01000066">
    <property type="protein sequence ID" value="MSA91483.1"/>
    <property type="molecule type" value="Genomic_DNA"/>
</dbReference>
<dbReference type="Proteomes" id="UP000480929">
    <property type="component" value="Unassembled WGS sequence"/>
</dbReference>